<evidence type="ECO:0000313" key="3">
    <source>
        <dbReference type="Proteomes" id="UP000317778"/>
    </source>
</evidence>
<accession>A0A532V834</accession>
<feature type="signal peptide" evidence="1">
    <location>
        <begin position="1"/>
        <end position="22"/>
    </location>
</feature>
<feature type="chain" id="PRO_5022032620" description="Outer membrane protein beta-barrel domain-containing protein" evidence="1">
    <location>
        <begin position="23"/>
        <end position="232"/>
    </location>
</feature>
<sequence>MKKALSLGLLLIGMLAFSHAQANLVDIGINLGRDYVVNYVIGPVTYWSQPTITASPFHVGLVFAVSPVKGFKLGVRGGYSNKILTREFNSVSDYLDSWEEEITIHGGMGEFRILGEAPIGGELAFLYGGLGLGYYNYFTEYSKEIYSDPTQTEYSESNTLGWAQTFIAGAHIGIVKWVGFNVEIEKLGWQSLQYVVEEVTVDDENIGDYEGSYEPAGGLGDIGVSVALVFKI</sequence>
<evidence type="ECO:0000313" key="2">
    <source>
        <dbReference type="EMBL" id="TKJ43137.1"/>
    </source>
</evidence>
<comment type="caution">
    <text evidence="2">The sequence shown here is derived from an EMBL/GenBank/DDBJ whole genome shotgun (WGS) entry which is preliminary data.</text>
</comment>
<gene>
    <name evidence="2" type="ORF">CEE36_05145</name>
</gene>
<organism evidence="2 3">
    <name type="scientific">candidate division TA06 bacterium B3_TA06</name>
    <dbReference type="NCBI Taxonomy" id="2012487"/>
    <lineage>
        <taxon>Bacteria</taxon>
        <taxon>Bacteria division TA06</taxon>
    </lineage>
</organism>
<reference evidence="2 3" key="1">
    <citation type="submission" date="2017-06" db="EMBL/GenBank/DDBJ databases">
        <title>Novel microbial phyla capable of carbon fixation and sulfur reduction in deep-sea sediments.</title>
        <authorList>
            <person name="Huang J."/>
            <person name="Baker B."/>
            <person name="Wang Y."/>
        </authorList>
    </citation>
    <scope>NUCLEOTIDE SEQUENCE [LARGE SCALE GENOMIC DNA]</scope>
    <source>
        <strain evidence="2">B3_TA06</strain>
    </source>
</reference>
<dbReference type="AlphaFoldDB" id="A0A532V834"/>
<dbReference type="Proteomes" id="UP000317778">
    <property type="component" value="Unassembled WGS sequence"/>
</dbReference>
<name>A0A532V834_UNCT6</name>
<protein>
    <recommendedName>
        <fullName evidence="4">Outer membrane protein beta-barrel domain-containing protein</fullName>
    </recommendedName>
</protein>
<proteinExistence type="predicted"/>
<evidence type="ECO:0008006" key="4">
    <source>
        <dbReference type="Google" id="ProtNLM"/>
    </source>
</evidence>
<keyword evidence="1" id="KW-0732">Signal</keyword>
<evidence type="ECO:0000256" key="1">
    <source>
        <dbReference type="SAM" id="SignalP"/>
    </source>
</evidence>
<dbReference type="EMBL" id="NJBO01000006">
    <property type="protein sequence ID" value="TKJ43137.1"/>
    <property type="molecule type" value="Genomic_DNA"/>
</dbReference>